<gene>
    <name evidence="1" type="ORF">SS1G_03982</name>
</gene>
<dbReference type="EMBL" id="CH476624">
    <property type="protein sequence ID" value="EDO01507.1"/>
    <property type="molecule type" value="Genomic_DNA"/>
</dbReference>
<dbReference type="AlphaFoldDB" id="A7EF91"/>
<name>A7EF91_SCLS1</name>
<evidence type="ECO:0000313" key="1">
    <source>
        <dbReference type="EMBL" id="EDO01507.1"/>
    </source>
</evidence>
<dbReference type="KEGG" id="ssl:SS1G_03982"/>
<evidence type="ECO:0000313" key="2">
    <source>
        <dbReference type="Proteomes" id="UP000001312"/>
    </source>
</evidence>
<sequence>MPRGTRAKRNPVGIIAHCNYNYSASFKFQFLRPQS</sequence>
<dbReference type="GeneID" id="5491228"/>
<protein>
    <submittedName>
        <fullName evidence="1">Uncharacterized protein</fullName>
    </submittedName>
</protein>
<accession>A7EF91</accession>
<keyword evidence="2" id="KW-1185">Reference proteome</keyword>
<dbReference type="HOGENOM" id="CLU_3368747_0_0_1"/>
<reference evidence="2" key="1">
    <citation type="journal article" date="2011" name="PLoS Genet.">
        <title>Genomic analysis of the necrotrophic fungal pathogens Sclerotinia sclerotiorum and Botrytis cinerea.</title>
        <authorList>
            <person name="Amselem J."/>
            <person name="Cuomo C.A."/>
            <person name="van Kan J.A."/>
            <person name="Viaud M."/>
            <person name="Benito E.P."/>
            <person name="Couloux A."/>
            <person name="Coutinho P.M."/>
            <person name="de Vries R.P."/>
            <person name="Dyer P.S."/>
            <person name="Fillinger S."/>
            <person name="Fournier E."/>
            <person name="Gout L."/>
            <person name="Hahn M."/>
            <person name="Kohn L."/>
            <person name="Lapalu N."/>
            <person name="Plummer K.M."/>
            <person name="Pradier J.M."/>
            <person name="Quevillon E."/>
            <person name="Sharon A."/>
            <person name="Simon A."/>
            <person name="ten Have A."/>
            <person name="Tudzynski B."/>
            <person name="Tudzynski P."/>
            <person name="Wincker P."/>
            <person name="Andrew M."/>
            <person name="Anthouard V."/>
            <person name="Beever R.E."/>
            <person name="Beffa R."/>
            <person name="Benoit I."/>
            <person name="Bouzid O."/>
            <person name="Brault B."/>
            <person name="Chen Z."/>
            <person name="Choquer M."/>
            <person name="Collemare J."/>
            <person name="Cotton P."/>
            <person name="Danchin E.G."/>
            <person name="Da Silva C."/>
            <person name="Gautier A."/>
            <person name="Giraud C."/>
            <person name="Giraud T."/>
            <person name="Gonzalez C."/>
            <person name="Grossetete S."/>
            <person name="Guldener U."/>
            <person name="Henrissat B."/>
            <person name="Howlett B.J."/>
            <person name="Kodira C."/>
            <person name="Kretschmer M."/>
            <person name="Lappartient A."/>
            <person name="Leroch M."/>
            <person name="Levis C."/>
            <person name="Mauceli E."/>
            <person name="Neuveglise C."/>
            <person name="Oeser B."/>
            <person name="Pearson M."/>
            <person name="Poulain J."/>
            <person name="Poussereau N."/>
            <person name="Quesneville H."/>
            <person name="Rascle C."/>
            <person name="Schumacher J."/>
            <person name="Segurens B."/>
            <person name="Sexton A."/>
            <person name="Silva E."/>
            <person name="Sirven C."/>
            <person name="Soanes D.M."/>
            <person name="Talbot N.J."/>
            <person name="Templeton M."/>
            <person name="Yandava C."/>
            <person name="Yarden O."/>
            <person name="Zeng Q."/>
            <person name="Rollins J.A."/>
            <person name="Lebrun M.H."/>
            <person name="Dickman M."/>
        </authorList>
    </citation>
    <scope>NUCLEOTIDE SEQUENCE [LARGE SCALE GENOMIC DNA]</scope>
    <source>
        <strain evidence="2">ATCC 18683 / 1980 / Ss-1</strain>
    </source>
</reference>
<dbReference type="InParanoid" id="A7EF91"/>
<organism evidence="1 2">
    <name type="scientific">Sclerotinia sclerotiorum (strain ATCC 18683 / 1980 / Ss-1)</name>
    <name type="common">White mold</name>
    <name type="synonym">Whetzelinia sclerotiorum</name>
    <dbReference type="NCBI Taxonomy" id="665079"/>
    <lineage>
        <taxon>Eukaryota</taxon>
        <taxon>Fungi</taxon>
        <taxon>Dikarya</taxon>
        <taxon>Ascomycota</taxon>
        <taxon>Pezizomycotina</taxon>
        <taxon>Leotiomycetes</taxon>
        <taxon>Helotiales</taxon>
        <taxon>Sclerotiniaceae</taxon>
        <taxon>Sclerotinia</taxon>
    </lineage>
</organism>
<dbReference type="Proteomes" id="UP000001312">
    <property type="component" value="Unassembled WGS sequence"/>
</dbReference>
<dbReference type="RefSeq" id="XP_001595892.1">
    <property type="nucleotide sequence ID" value="XM_001595842.1"/>
</dbReference>
<proteinExistence type="predicted"/>